<keyword evidence="2" id="KW-0804">Transcription</keyword>
<dbReference type="Proteomes" id="UP000829196">
    <property type="component" value="Unassembled WGS sequence"/>
</dbReference>
<dbReference type="OrthoDB" id="49309at2759"/>
<reference evidence="4" key="1">
    <citation type="journal article" date="2022" name="Front. Genet.">
        <title>Chromosome-Scale Assembly of the Dendrobium nobile Genome Provides Insights Into the Molecular Mechanism of the Biosynthesis of the Medicinal Active Ingredient of Dendrobium.</title>
        <authorList>
            <person name="Xu Q."/>
            <person name="Niu S.-C."/>
            <person name="Li K.-L."/>
            <person name="Zheng P.-J."/>
            <person name="Zhang X.-J."/>
            <person name="Jia Y."/>
            <person name="Liu Y."/>
            <person name="Niu Y.-X."/>
            <person name="Yu L.-H."/>
            <person name="Chen D.-F."/>
            <person name="Zhang G.-Q."/>
        </authorList>
    </citation>
    <scope>NUCLEOTIDE SEQUENCE</scope>
    <source>
        <tissue evidence="4">Leaf</tissue>
    </source>
</reference>
<gene>
    <name evidence="4" type="ORF">KFK09_025179</name>
</gene>
<dbReference type="GO" id="GO:0003712">
    <property type="term" value="F:transcription coregulator activity"/>
    <property type="evidence" value="ECO:0007669"/>
    <property type="project" value="TreeGrafter"/>
</dbReference>
<comment type="caution">
    <text evidence="4">The sequence shown here is derived from an EMBL/GenBank/DDBJ whole genome shotgun (WGS) entry which is preliminary data.</text>
</comment>
<dbReference type="GO" id="GO:0005634">
    <property type="term" value="C:nucleus"/>
    <property type="evidence" value="ECO:0007669"/>
    <property type="project" value="TreeGrafter"/>
</dbReference>
<keyword evidence="5" id="KW-1185">Reference proteome</keyword>
<evidence type="ECO:0000256" key="1">
    <source>
        <dbReference type="ARBA" id="ARBA00023015"/>
    </source>
</evidence>
<protein>
    <submittedName>
        <fullName evidence="4">Uncharacterized protein</fullName>
    </submittedName>
</protein>
<dbReference type="InterPro" id="IPR052435">
    <property type="entry name" value="YY1-Transcr_Regul"/>
</dbReference>
<accession>A0A8T3AH03</accession>
<keyword evidence="3" id="KW-0539">Nucleus</keyword>
<evidence type="ECO:0000256" key="2">
    <source>
        <dbReference type="ARBA" id="ARBA00023163"/>
    </source>
</evidence>
<evidence type="ECO:0000313" key="4">
    <source>
        <dbReference type="EMBL" id="KAI0495032.1"/>
    </source>
</evidence>
<keyword evidence="1" id="KW-0805">Transcription regulation</keyword>
<organism evidence="4 5">
    <name type="scientific">Dendrobium nobile</name>
    <name type="common">Orchid</name>
    <dbReference type="NCBI Taxonomy" id="94219"/>
    <lineage>
        <taxon>Eukaryota</taxon>
        <taxon>Viridiplantae</taxon>
        <taxon>Streptophyta</taxon>
        <taxon>Embryophyta</taxon>
        <taxon>Tracheophyta</taxon>
        <taxon>Spermatophyta</taxon>
        <taxon>Magnoliopsida</taxon>
        <taxon>Liliopsida</taxon>
        <taxon>Asparagales</taxon>
        <taxon>Orchidaceae</taxon>
        <taxon>Epidendroideae</taxon>
        <taxon>Malaxideae</taxon>
        <taxon>Dendrobiinae</taxon>
        <taxon>Dendrobium</taxon>
    </lineage>
</organism>
<evidence type="ECO:0000313" key="5">
    <source>
        <dbReference type="Proteomes" id="UP000829196"/>
    </source>
</evidence>
<dbReference type="PANTHER" id="PTHR16088:SF3">
    <property type="entry name" value="GON-4-LIKE PROTEIN"/>
    <property type="match status" value="1"/>
</dbReference>
<sequence length="695" mass="76463">MLRQSLLEHGLVKSHSCKEPLFSLPMPGESTSTLTTVLSSSSCPLQSGQQQPKKSLAATLMESTMKQSVALVPADIAKLAQRFLHLFNAALFPHKPPTPAVANRVLFTDAEDGLLAMGIMEHNNDWLAIQQHFLPCKSTHQVNCGGNSEGDMDCEDEAYVHEAFLVDLEAGSSKNMVHSGRLSCINNSNNQAIRLMHYRGSGNGVICESITNDYEESQLETGTKNLLLNSSKLPKDANCLHQFSQIGYDASYSISSRHLSSSFISRTSSGRLLTHSYRARKKKELRIVKLAPDLPPVNLPPSGRVISQSAFKIYHVESMHSDVNDKVLKDHALRVAHVAEAGVSVVNLIENTCKLSDNHPNNFHSDGSNLADQMKENGSESDVQLHPLLFQNPSHFSFNCQNTAPSSYDLLIGSQCSIDTVSTAAPDNSSRGLGLPRISNTIDFHPLLQRCGSNSDVPITFDLLSADLRAPHETGAVQLVTGASSRCQCDEMSKIDLNIHLSSTMDMQRSVEVCDNQNVELHASTPEERIVEKIVQANLKPSDAKDKELEVSRETNLLVHSALFYSKDGSGLKKIPQGHNFSCHQCLEDFHEVSNPGIIMEQEELSDSEDESENVVFECEDLEDSEEEEFCVDPPIQIHNKVPCFSSKDDEIQVARGLHQLQQSNSVLHASVKRGKGCRGAVNVSHGFQHTKLTR</sequence>
<dbReference type="EMBL" id="JAGYWB010000017">
    <property type="protein sequence ID" value="KAI0495032.1"/>
    <property type="molecule type" value="Genomic_DNA"/>
</dbReference>
<proteinExistence type="predicted"/>
<evidence type="ECO:0000256" key="3">
    <source>
        <dbReference type="ARBA" id="ARBA00023242"/>
    </source>
</evidence>
<name>A0A8T3AH03_DENNO</name>
<dbReference type="PANTHER" id="PTHR16088">
    <property type="entry name" value="YY1 ASSOCIATED PROTEIN-RELATED"/>
    <property type="match status" value="1"/>
</dbReference>
<dbReference type="AlphaFoldDB" id="A0A8T3AH03"/>
<dbReference type="GO" id="GO:0006355">
    <property type="term" value="P:regulation of DNA-templated transcription"/>
    <property type="evidence" value="ECO:0007669"/>
    <property type="project" value="TreeGrafter"/>
</dbReference>